<evidence type="ECO:0000256" key="3">
    <source>
        <dbReference type="ARBA" id="ARBA00022527"/>
    </source>
</evidence>
<protein>
    <recommendedName>
        <fullName evidence="2">non-specific serine/threonine protein kinase</fullName>
        <ecNumber evidence="2">2.7.11.1</ecNumber>
    </recommendedName>
</protein>
<keyword evidence="6" id="KW-0418">Kinase</keyword>
<feature type="compositionally biased region" description="Low complexity" evidence="11">
    <location>
        <begin position="1445"/>
        <end position="1456"/>
    </location>
</feature>
<dbReference type="Pfam" id="PF00069">
    <property type="entry name" value="Pkinase"/>
    <property type="match status" value="1"/>
</dbReference>
<feature type="compositionally biased region" description="Basic and acidic residues" evidence="11">
    <location>
        <begin position="1559"/>
        <end position="1570"/>
    </location>
</feature>
<feature type="binding site" evidence="10">
    <location>
        <position position="647"/>
    </location>
    <ligand>
        <name>ATP</name>
        <dbReference type="ChEBI" id="CHEBI:30616"/>
    </ligand>
</feature>
<dbReference type="PROSITE" id="PS50011">
    <property type="entry name" value="PROTEIN_KINASE_DOM"/>
    <property type="match status" value="1"/>
</dbReference>
<evidence type="ECO:0000256" key="9">
    <source>
        <dbReference type="ARBA" id="ARBA00048679"/>
    </source>
</evidence>
<dbReference type="SMART" id="SM00220">
    <property type="entry name" value="S_TKc"/>
    <property type="match status" value="1"/>
</dbReference>
<feature type="compositionally biased region" description="Low complexity" evidence="11">
    <location>
        <begin position="1185"/>
        <end position="1196"/>
    </location>
</feature>
<dbReference type="OMA" id="DQEITIM"/>
<feature type="compositionally biased region" description="Acidic residues" evidence="11">
    <location>
        <begin position="1701"/>
        <end position="1710"/>
    </location>
</feature>
<feature type="compositionally biased region" description="Basic and acidic residues" evidence="11">
    <location>
        <begin position="823"/>
        <end position="835"/>
    </location>
</feature>
<feature type="region of interest" description="Disordered" evidence="11">
    <location>
        <begin position="367"/>
        <end position="456"/>
    </location>
</feature>
<dbReference type="InterPro" id="IPR008271">
    <property type="entry name" value="Ser/Thr_kinase_AS"/>
</dbReference>
<dbReference type="PANTHER" id="PTHR48012:SF10">
    <property type="entry name" value="FI20177P1"/>
    <property type="match status" value="1"/>
</dbReference>
<dbReference type="GO" id="GO:0005524">
    <property type="term" value="F:ATP binding"/>
    <property type="evidence" value="ECO:0007669"/>
    <property type="project" value="UniProtKB-UniRule"/>
</dbReference>
<feature type="compositionally biased region" description="Polar residues" evidence="11">
    <location>
        <begin position="2116"/>
        <end position="2151"/>
    </location>
</feature>
<dbReference type="InterPro" id="IPR000719">
    <property type="entry name" value="Prot_kinase_dom"/>
</dbReference>
<evidence type="ECO:0000256" key="11">
    <source>
        <dbReference type="SAM" id="MobiDB-lite"/>
    </source>
</evidence>
<dbReference type="Gene3D" id="1.10.510.10">
    <property type="entry name" value="Transferase(Phosphotransferase) domain 1"/>
    <property type="match status" value="1"/>
</dbReference>
<dbReference type="InterPro" id="IPR050629">
    <property type="entry name" value="STE20/SPS1-PAK"/>
</dbReference>
<feature type="region of interest" description="Disordered" evidence="11">
    <location>
        <begin position="1100"/>
        <end position="1244"/>
    </location>
</feature>
<sequence>MASNADENDTRHVDPLSIGAPATSTSADAADSDARVEVQGASVHAVASILAPHSTSGKSDRLSELMSPPLLSTTQCQDIELPKTSGAVRPPPPEKPATPPLSPVAAICSVRLCALSDAVELSAGSFDTFTPDPPLTQRDSKGEPSPSAPLTSASASSPLARVTATEDAAALFGDDAFSVQSRRAFFSVAAAPGIPRQTSPVAAVPSAMCDSADSIQSQSCSSNAAVPTIGEAVADLFHHDPPLALSANAFSRASNAPLTAEASSSFNDATVRSLPTSAARRLSNLNHASGHAILTPAGGGGGEVSAAAFDAVPLATAANPSAMLPVALTSEHLLSSFYPTHGLSQSSGFFQSGLFLALEDDADTPAAAMDAPMTPQSYSNLVHSRSDSPRQSLMSSRHLAAPGGDGSSGSTTNAAVANVSVGSACRRSSQRGRGAAPLSENEGWAASETTDLRAPDENADGVVVALQQWEVNGGSCGGSCGSRGTDNTAQTSMNTSVAWTLCERHGLTGGPTTSFGSIHLMGSHAQPCTSAVDPADIPSTPTDLANLPYPPPAHAEHRRGRHHGESDDDDGDETDSRASDQEDTDAEPEVVETNTLLRARAVSADGRSSYEVINEKYVLYDLELGKGSYSRVHLCYCLHDKCFYAAKVLDKVRLKRRQLGSDYDLIKMDQEITIMKQLQHKNITGLHEVIRDPNARYVFLILELAECKEVLSMKDNGDVVPMANGRTDYPEATVRHLVRGVLHALMYAHYLGIAHRDVKPSNVLTTAHNTVKLCDFGVAVLVGESTMQLRREGSVAFLAPELLLSSKVDVSRFVSLAQSTHQGSRDTAESGEGIKSDSLPASASNAATTAVSCHATELMEEVVAGQDSGDWESDALSNPLLPSTAPATFSVQQQQQLRQRLVSPTVSRQVSAEFSEGSNNCNNSNSVNMNRSGVAAAASASTSGFPPLAAVNVAPRQRSRPTNRSSLRTSSLSLRASAAVASSGTGAASQYASWLSNACPCSTVDLFKGDVFSLGVTVFTLLMGRLPWRASSASSQLAAVLDEPDPFLRLYKQAYGDGYTWPPATQEAYAPFLAFTLHSAPHTSNSRFAASRVGSYGCGERYGSGRSGDRRGGVTPLETRAVSSSDDDDDSEGGQERSPSMDPVRTSAPRMPVLTRAGSLDAVTTAPKNTSLHSSHRRSSKAGCTPDTDLTTTTTLSGTVSSRSPPCGVAGTGLGVAVDAGSPSLPPVGSDGTPRGPAAAPHVASGQFTPSSLMHSMMEGNVCTFPTSAVPNELPSAGPFAAGARRGEAHTRLSSSPTELPRRHSEAAPEAQHAEEGESITRDDKSSPAHRTCQHPLPPCPSVAERVLESASDRASATATANTHTYIGWMSTTATYHQGRSGAVGSVDPERLSAESRTVPPTAGDAGERVGDTSLLRFAECKGAEETERRSVEAVPTSAPPPPASSTRATSVTAHTQSGDDGMRVNSITHLSEAKTEAADEDHATIEEVEGANARSAGVGAIEDGIEDDEGARSERSTASATALQSAAPRTHHEEVEEENREEHESDSDHDESQPNVPREGHSCSEHYDATDEEEGGVDNSPCDEDDAESDGQADNGHAGVDGSSDDENIYEQLYEEGHPCRYYAVAETCPLPALGGEGGTRAISAAAVDFVRACLSLDPVQRRTVFELFHHPWISGVLADGSGGDELSAQDRSHGASSFTDEDDGDKDDSDAHSTHRDCPSAGQNEKKEEQEVSDTSNTARDAAAASETYAASRLRHSPASSGVPPTSLDGSCLSAANVELGSSRRTAEEGERALLDSTARDVNPVDVETPRTADSSAGVRAARVARLPDGAASYSASADATTALFSGESENVMMTGTNSTLAATATMVTTASGSELGVEANSRCPLRNEVATSASPATVAGELLHSPPSPDALALPMSNPSQPQALVVFLCQSTNDLLETLTVQRSLEVRNALVQPPPVAAYDFGSSNYPPFHHARQLSSASSRHRLLSSPYGDRSSGTTSPSFDLSVTATPLAGTRHHDSRQPSCEAHVTVSGSLLRTPVTDETADRLVLSAVSQSSHSTTTNSNSVGVGGPSGGGVCDLHRTPRVARTCNADLLLHRRRRSDRVTALRSRCTVGSSSAATPSCVTAQSRPIRAATTSHVDSLRWSTSSDRHDSSLEHVLEELEADEGKGEGDSEELSAMTGSLPELLTPASRTAATSEAAEEAPSSPTEGKPPWHDQASSPPLQPHEEGALAFPLRRFLEEISLHDKKK</sequence>
<feature type="region of interest" description="Disordered" evidence="11">
    <location>
        <begin position="73"/>
        <end position="100"/>
    </location>
</feature>
<dbReference type="SUPFAM" id="SSF56112">
    <property type="entry name" value="Protein kinase-like (PK-like)"/>
    <property type="match status" value="3"/>
</dbReference>
<organism evidence="13 14">
    <name type="scientific">Leptomonas pyrrhocoris</name>
    <name type="common">Firebug parasite</name>
    <dbReference type="NCBI Taxonomy" id="157538"/>
    <lineage>
        <taxon>Eukaryota</taxon>
        <taxon>Discoba</taxon>
        <taxon>Euglenozoa</taxon>
        <taxon>Kinetoplastea</taxon>
        <taxon>Metakinetoplastina</taxon>
        <taxon>Trypanosomatida</taxon>
        <taxon>Trypanosomatidae</taxon>
        <taxon>Leishmaniinae</taxon>
        <taxon>Leptomonas</taxon>
    </lineage>
</organism>
<dbReference type="Proteomes" id="UP000037923">
    <property type="component" value="Unassembled WGS sequence"/>
</dbReference>
<keyword evidence="14" id="KW-1185">Reference proteome</keyword>
<feature type="compositionally biased region" description="Low complexity" evidence="11">
    <location>
        <begin position="1737"/>
        <end position="1754"/>
    </location>
</feature>
<evidence type="ECO:0000313" key="13">
    <source>
        <dbReference type="EMBL" id="KPA82687.1"/>
    </source>
</evidence>
<feature type="compositionally biased region" description="Acidic residues" evidence="11">
    <location>
        <begin position="581"/>
        <end position="590"/>
    </location>
</feature>
<feature type="region of interest" description="Disordered" evidence="11">
    <location>
        <begin position="125"/>
        <end position="159"/>
    </location>
</feature>
<feature type="compositionally biased region" description="Basic and acidic residues" evidence="11">
    <location>
        <begin position="1711"/>
        <end position="1732"/>
    </location>
</feature>
<comment type="catalytic activity">
    <reaction evidence="9">
        <text>L-seryl-[protein] + ATP = O-phospho-L-seryl-[protein] + ADP + H(+)</text>
        <dbReference type="Rhea" id="RHEA:17989"/>
        <dbReference type="Rhea" id="RHEA-COMP:9863"/>
        <dbReference type="Rhea" id="RHEA-COMP:11604"/>
        <dbReference type="ChEBI" id="CHEBI:15378"/>
        <dbReference type="ChEBI" id="CHEBI:29999"/>
        <dbReference type="ChEBI" id="CHEBI:30616"/>
        <dbReference type="ChEBI" id="CHEBI:83421"/>
        <dbReference type="ChEBI" id="CHEBI:456216"/>
        <dbReference type="EC" id="2.7.11.1"/>
    </reaction>
</comment>
<keyword evidence="7 10" id="KW-0067">ATP-binding</keyword>
<dbReference type="PROSITE" id="PS00107">
    <property type="entry name" value="PROTEIN_KINASE_ATP"/>
    <property type="match status" value="1"/>
</dbReference>
<dbReference type="InterPro" id="IPR011009">
    <property type="entry name" value="Kinase-like_dom_sf"/>
</dbReference>
<dbReference type="PROSITE" id="PS00108">
    <property type="entry name" value="PROTEIN_KINASE_ST"/>
    <property type="match status" value="1"/>
</dbReference>
<dbReference type="GeneID" id="26902801"/>
<evidence type="ECO:0000313" key="14">
    <source>
        <dbReference type="Proteomes" id="UP000037923"/>
    </source>
</evidence>
<dbReference type="Gene3D" id="3.30.200.20">
    <property type="entry name" value="Phosphorylase Kinase, domain 1"/>
    <property type="match status" value="1"/>
</dbReference>
<evidence type="ECO:0000259" key="12">
    <source>
        <dbReference type="PROSITE" id="PS50011"/>
    </source>
</evidence>
<feature type="region of interest" description="Disordered" evidence="11">
    <location>
        <begin position="2113"/>
        <end position="2236"/>
    </location>
</feature>
<dbReference type="RefSeq" id="XP_015661126.1">
    <property type="nucleotide sequence ID" value="XM_015799524.1"/>
</dbReference>
<dbReference type="InterPro" id="IPR017441">
    <property type="entry name" value="Protein_kinase_ATP_BS"/>
</dbReference>
<feature type="region of interest" description="Disordered" evidence="11">
    <location>
        <begin position="1508"/>
        <end position="1606"/>
    </location>
</feature>
<dbReference type="GO" id="GO:0004674">
    <property type="term" value="F:protein serine/threonine kinase activity"/>
    <property type="evidence" value="ECO:0007669"/>
    <property type="project" value="UniProtKB-EC"/>
</dbReference>
<keyword evidence="5 10" id="KW-0547">Nucleotide-binding</keyword>
<feature type="compositionally biased region" description="Low complexity" evidence="11">
    <location>
        <begin position="960"/>
        <end position="970"/>
    </location>
</feature>
<comment type="caution">
    <text evidence="13">The sequence shown here is derived from an EMBL/GenBank/DDBJ whole genome shotgun (WGS) entry which is preliminary data.</text>
</comment>
<name>A0A0M9G5G5_LEPPY</name>
<feature type="region of interest" description="Disordered" evidence="11">
    <location>
        <begin position="1379"/>
        <end position="1409"/>
    </location>
</feature>
<feature type="region of interest" description="Disordered" evidence="11">
    <location>
        <begin position="1977"/>
        <end position="2009"/>
    </location>
</feature>
<evidence type="ECO:0000256" key="7">
    <source>
        <dbReference type="ARBA" id="ARBA00022840"/>
    </source>
</evidence>
<feature type="compositionally biased region" description="Low complexity" evidence="11">
    <location>
        <begin position="1517"/>
        <end position="1528"/>
    </location>
</feature>
<feature type="compositionally biased region" description="Low complexity" evidence="11">
    <location>
        <begin position="410"/>
        <end position="421"/>
    </location>
</feature>
<evidence type="ECO:0000256" key="2">
    <source>
        <dbReference type="ARBA" id="ARBA00012513"/>
    </source>
</evidence>
<feature type="region of interest" description="Disordered" evidence="11">
    <location>
        <begin position="1"/>
        <end position="35"/>
    </location>
</feature>
<evidence type="ECO:0000256" key="5">
    <source>
        <dbReference type="ARBA" id="ARBA00022741"/>
    </source>
</evidence>
<feature type="compositionally biased region" description="Pro residues" evidence="11">
    <location>
        <begin position="89"/>
        <end position="100"/>
    </location>
</feature>
<feature type="compositionally biased region" description="Acidic residues" evidence="11">
    <location>
        <begin position="1536"/>
        <end position="1550"/>
    </location>
</feature>
<comment type="similarity">
    <text evidence="1">Belongs to the protein kinase superfamily. STE Ser/Thr protein kinase family. STE20 subfamily.</text>
</comment>
<gene>
    <name evidence="13" type="ORF">ABB37_02510</name>
</gene>
<feature type="region of interest" description="Disordered" evidence="11">
    <location>
        <begin position="525"/>
        <end position="591"/>
    </location>
</feature>
<dbReference type="EC" id="2.7.11.1" evidence="2"/>
<feature type="region of interest" description="Disordered" evidence="11">
    <location>
        <begin position="951"/>
        <end position="970"/>
    </location>
</feature>
<comment type="catalytic activity">
    <reaction evidence="8">
        <text>L-threonyl-[protein] + ATP = O-phospho-L-threonyl-[protein] + ADP + H(+)</text>
        <dbReference type="Rhea" id="RHEA:46608"/>
        <dbReference type="Rhea" id="RHEA-COMP:11060"/>
        <dbReference type="Rhea" id="RHEA-COMP:11605"/>
        <dbReference type="ChEBI" id="CHEBI:15378"/>
        <dbReference type="ChEBI" id="CHEBI:30013"/>
        <dbReference type="ChEBI" id="CHEBI:30616"/>
        <dbReference type="ChEBI" id="CHEBI:61977"/>
        <dbReference type="ChEBI" id="CHEBI:456216"/>
        <dbReference type="EC" id="2.7.11.1"/>
    </reaction>
</comment>
<feature type="compositionally biased region" description="Polar residues" evidence="11">
    <location>
        <begin position="1998"/>
        <end position="2009"/>
    </location>
</feature>
<evidence type="ECO:0000256" key="8">
    <source>
        <dbReference type="ARBA" id="ARBA00047899"/>
    </source>
</evidence>
<feature type="domain" description="Protein kinase" evidence="12">
    <location>
        <begin position="618"/>
        <end position="881"/>
    </location>
</feature>
<proteinExistence type="inferred from homology"/>
<dbReference type="GO" id="GO:0005737">
    <property type="term" value="C:cytoplasm"/>
    <property type="evidence" value="ECO:0007669"/>
    <property type="project" value="TreeGrafter"/>
</dbReference>
<evidence type="ECO:0000256" key="6">
    <source>
        <dbReference type="ARBA" id="ARBA00022777"/>
    </source>
</evidence>
<reference evidence="13 14" key="1">
    <citation type="submission" date="2015-07" db="EMBL/GenBank/DDBJ databases">
        <title>High-quality genome of monoxenous trypanosomatid Leptomonas pyrrhocoris.</title>
        <authorList>
            <person name="Flegontov P."/>
            <person name="Butenko A."/>
            <person name="Firsov S."/>
            <person name="Vlcek C."/>
            <person name="Logacheva M.D."/>
            <person name="Field M."/>
            <person name="Filatov D."/>
            <person name="Flegontova O."/>
            <person name="Gerasimov E."/>
            <person name="Jackson A.P."/>
            <person name="Kelly S."/>
            <person name="Opperdoes F."/>
            <person name="O'Reilly A."/>
            <person name="Votypka J."/>
            <person name="Yurchenko V."/>
            <person name="Lukes J."/>
        </authorList>
    </citation>
    <scope>NUCLEOTIDE SEQUENCE [LARGE SCALE GENOMIC DNA]</scope>
    <source>
        <strain evidence="13">H10</strain>
    </source>
</reference>
<dbReference type="OrthoDB" id="68483at2759"/>
<evidence type="ECO:0000256" key="1">
    <source>
        <dbReference type="ARBA" id="ARBA00008874"/>
    </source>
</evidence>
<keyword evidence="3" id="KW-0723">Serine/threonine-protein kinase</keyword>
<feature type="compositionally biased region" description="Acidic residues" evidence="11">
    <location>
        <begin position="1571"/>
        <end position="1592"/>
    </location>
</feature>
<keyword evidence="4" id="KW-0808">Transferase</keyword>
<feature type="compositionally biased region" description="Polar residues" evidence="11">
    <location>
        <begin position="376"/>
        <end position="395"/>
    </location>
</feature>
<accession>A0A0M9G5G5</accession>
<feature type="region of interest" description="Disordered" evidence="11">
    <location>
        <begin position="1422"/>
        <end position="1464"/>
    </location>
</feature>
<evidence type="ECO:0000256" key="10">
    <source>
        <dbReference type="PROSITE-ProRule" id="PRU10141"/>
    </source>
</evidence>
<feature type="compositionally biased region" description="Basic and acidic residues" evidence="11">
    <location>
        <begin position="1422"/>
        <end position="1432"/>
    </location>
</feature>
<feature type="compositionally biased region" description="Low complexity" evidence="11">
    <location>
        <begin position="144"/>
        <end position="159"/>
    </location>
</feature>
<feature type="compositionally biased region" description="Basic and acidic residues" evidence="11">
    <location>
        <begin position="2152"/>
        <end position="2175"/>
    </location>
</feature>
<feature type="region of interest" description="Disordered" evidence="11">
    <location>
        <begin position="819"/>
        <end position="841"/>
    </location>
</feature>
<evidence type="ECO:0000256" key="4">
    <source>
        <dbReference type="ARBA" id="ARBA00022679"/>
    </source>
</evidence>
<feature type="region of interest" description="Disordered" evidence="11">
    <location>
        <begin position="1685"/>
        <end position="1771"/>
    </location>
</feature>
<dbReference type="VEuPathDB" id="TriTrypDB:LpyrH10_04_0600"/>
<dbReference type="EMBL" id="LGTL01000004">
    <property type="protein sequence ID" value="KPA82687.1"/>
    <property type="molecule type" value="Genomic_DNA"/>
</dbReference>
<dbReference type="PANTHER" id="PTHR48012">
    <property type="entry name" value="STERILE20-LIKE KINASE, ISOFORM B-RELATED"/>
    <property type="match status" value="1"/>
</dbReference>
<feature type="region of interest" description="Disordered" evidence="11">
    <location>
        <begin position="1276"/>
        <end position="1341"/>
    </location>
</feature>
<feature type="compositionally biased region" description="Basic and acidic residues" evidence="11">
    <location>
        <begin position="1300"/>
        <end position="1327"/>
    </location>
</feature>
<feature type="compositionally biased region" description="Low complexity" evidence="11">
    <location>
        <begin position="2192"/>
        <end position="2213"/>
    </location>
</feature>